<protein>
    <submittedName>
        <fullName evidence="1">Uncharacterized protein</fullName>
    </submittedName>
</protein>
<accession>B9BL77</accession>
<dbReference type="EMBL" id="ACFC01000002">
    <property type="protein sequence ID" value="EEE08694.1"/>
    <property type="molecule type" value="Genomic_DNA"/>
</dbReference>
<reference evidence="1 2" key="1">
    <citation type="journal article" date="2012" name="J. Bacteriol.">
        <title>Draft Genome Sequence Determination for Cystic Fibrosis and Chronic Granulomatous Disease Burkholderia multivorans Isolates.</title>
        <authorList>
            <person name="Varga J.J."/>
            <person name="Losada L."/>
            <person name="Zelazny A.M."/>
            <person name="Brinkac L."/>
            <person name="Harkins D."/>
            <person name="Radune D."/>
            <person name="Hostetler J."/>
            <person name="Sampaio E.P."/>
            <person name="Ronning C.M."/>
            <person name="Nierman W.C."/>
            <person name="Greenberg D.E."/>
            <person name="Holland S.M."/>
            <person name="Goldberg J.B."/>
        </authorList>
    </citation>
    <scope>NUCLEOTIDE SEQUENCE [LARGE SCALE GENOMIC DNA]</scope>
    <source>
        <strain evidence="1 2">CGD2</strain>
    </source>
</reference>
<sequence length="39" mass="4400">MVDHRYTTLSCSVLHAVPHRDDTAGLIPLWQTHSNNKNA</sequence>
<gene>
    <name evidence="1" type="ORF">BURMUCGD2_5835</name>
</gene>
<evidence type="ECO:0000313" key="2">
    <source>
        <dbReference type="Proteomes" id="UP000004535"/>
    </source>
</evidence>
<name>B9BL77_9BURK</name>
<organism evidence="1 2">
    <name type="scientific">Burkholderia multivorans CGD2</name>
    <dbReference type="NCBI Taxonomy" id="513052"/>
    <lineage>
        <taxon>Bacteria</taxon>
        <taxon>Pseudomonadati</taxon>
        <taxon>Pseudomonadota</taxon>
        <taxon>Betaproteobacteria</taxon>
        <taxon>Burkholderiales</taxon>
        <taxon>Burkholderiaceae</taxon>
        <taxon>Burkholderia</taxon>
        <taxon>Burkholderia cepacia complex</taxon>
    </lineage>
</organism>
<dbReference type="AlphaFoldDB" id="B9BL77"/>
<comment type="caution">
    <text evidence="1">The sequence shown here is derived from an EMBL/GenBank/DDBJ whole genome shotgun (WGS) entry which is preliminary data.</text>
</comment>
<proteinExistence type="predicted"/>
<evidence type="ECO:0000313" key="1">
    <source>
        <dbReference type="EMBL" id="EEE08694.1"/>
    </source>
</evidence>
<dbReference type="Proteomes" id="UP000004535">
    <property type="component" value="Unassembled WGS sequence"/>
</dbReference>